<feature type="region of interest" description="Disordered" evidence="14">
    <location>
        <begin position="414"/>
        <end position="442"/>
    </location>
</feature>
<keyword evidence="8" id="KW-0732">Signal</keyword>
<evidence type="ECO:0000256" key="11">
    <source>
        <dbReference type="ARBA" id="ARBA00022963"/>
    </source>
</evidence>
<evidence type="ECO:0000256" key="13">
    <source>
        <dbReference type="RuleBase" id="RU004296"/>
    </source>
</evidence>
<dbReference type="InterPro" id="IPR001736">
    <property type="entry name" value="PLipase_D/transphosphatidylase"/>
</dbReference>
<protein>
    <recommendedName>
        <fullName evidence="13">Serine protease</fullName>
        <ecNumber evidence="13">3.4.21.-</ecNumber>
    </recommendedName>
</protein>
<comment type="catalytic activity">
    <reaction evidence="1">
        <text>a 1,2-diacyl-sn-glycero-3-phosphocholine + H2O = a 1,2-diacyl-sn-glycero-3-phosphate + choline + H(+)</text>
        <dbReference type="Rhea" id="RHEA:14445"/>
        <dbReference type="ChEBI" id="CHEBI:15354"/>
        <dbReference type="ChEBI" id="CHEBI:15377"/>
        <dbReference type="ChEBI" id="CHEBI:15378"/>
        <dbReference type="ChEBI" id="CHEBI:57643"/>
        <dbReference type="ChEBI" id="CHEBI:58608"/>
        <dbReference type="EC" id="3.1.4.4"/>
    </reaction>
</comment>
<dbReference type="InterPro" id="IPR051406">
    <property type="entry name" value="PLD_domain"/>
</dbReference>
<evidence type="ECO:0000256" key="4">
    <source>
        <dbReference type="ARBA" id="ARBA00008664"/>
    </source>
</evidence>
<dbReference type="Pfam" id="PF13091">
    <property type="entry name" value="PLDc_2"/>
    <property type="match status" value="1"/>
</dbReference>
<dbReference type="EMBL" id="CCNB01000015">
    <property type="protein sequence ID" value="CDX38201.1"/>
    <property type="molecule type" value="Genomic_DNA"/>
</dbReference>
<evidence type="ECO:0000256" key="10">
    <source>
        <dbReference type="ARBA" id="ARBA00022825"/>
    </source>
</evidence>
<dbReference type="GO" id="GO:0008236">
    <property type="term" value="F:serine-type peptidase activity"/>
    <property type="evidence" value="ECO:0007669"/>
    <property type="project" value="UniProtKB-KW"/>
</dbReference>
<dbReference type="PANTHER" id="PTHR43856">
    <property type="entry name" value="CARDIOLIPIN HYDROLASE"/>
    <property type="match status" value="1"/>
</dbReference>
<evidence type="ECO:0000256" key="7">
    <source>
        <dbReference type="ARBA" id="ARBA00022670"/>
    </source>
</evidence>
<comment type="similarity">
    <text evidence="4">Belongs to the phospholipase D family.</text>
</comment>
<evidence type="ECO:0000256" key="14">
    <source>
        <dbReference type="SAM" id="MobiDB-lite"/>
    </source>
</evidence>
<dbReference type="Pfam" id="PF13365">
    <property type="entry name" value="Trypsin_2"/>
    <property type="match status" value="1"/>
</dbReference>
<evidence type="ECO:0000256" key="5">
    <source>
        <dbReference type="ARBA" id="ARBA00008764"/>
    </source>
</evidence>
<comment type="similarity">
    <text evidence="5 13">Belongs to the peptidase S1B family.</text>
</comment>
<dbReference type="Gene3D" id="3.30.870.10">
    <property type="entry name" value="Endonuclease Chain A"/>
    <property type="match status" value="2"/>
</dbReference>
<evidence type="ECO:0000256" key="12">
    <source>
        <dbReference type="ARBA" id="ARBA00023098"/>
    </source>
</evidence>
<gene>
    <name evidence="16" type="ORF">MPLDJ20_220089</name>
</gene>
<dbReference type="GO" id="GO:0006508">
    <property type="term" value="P:proteolysis"/>
    <property type="evidence" value="ECO:0007669"/>
    <property type="project" value="UniProtKB-KW"/>
</dbReference>
<dbReference type="SMART" id="SM00155">
    <property type="entry name" value="PLDc"/>
    <property type="match status" value="1"/>
</dbReference>
<evidence type="ECO:0000256" key="1">
    <source>
        <dbReference type="ARBA" id="ARBA00000798"/>
    </source>
</evidence>
<evidence type="ECO:0000256" key="6">
    <source>
        <dbReference type="ARBA" id="ARBA00022525"/>
    </source>
</evidence>
<comment type="subcellular location">
    <subcellularLocation>
        <location evidence="3">Secreted</location>
    </subcellularLocation>
</comment>
<dbReference type="CDD" id="cd09128">
    <property type="entry name" value="PLDc_unchar1_2"/>
    <property type="match status" value="1"/>
</dbReference>
<evidence type="ECO:0000256" key="2">
    <source>
        <dbReference type="ARBA" id="ARBA00003145"/>
    </source>
</evidence>
<dbReference type="PRINTS" id="PR00839">
    <property type="entry name" value="V8PROTEASE"/>
</dbReference>
<keyword evidence="10 13" id="KW-0720">Serine protease</keyword>
<dbReference type="PROSITE" id="PS50035">
    <property type="entry name" value="PLD"/>
    <property type="match status" value="1"/>
</dbReference>
<evidence type="ECO:0000256" key="3">
    <source>
        <dbReference type="ARBA" id="ARBA00004613"/>
    </source>
</evidence>
<dbReference type="InterPro" id="IPR043504">
    <property type="entry name" value="Peptidase_S1_PA_chymotrypsin"/>
</dbReference>
<dbReference type="SUPFAM" id="SSF50494">
    <property type="entry name" value="Trypsin-like serine proteases"/>
    <property type="match status" value="1"/>
</dbReference>
<dbReference type="SUPFAM" id="SSF56024">
    <property type="entry name" value="Phospholipase D/nuclease"/>
    <property type="match status" value="2"/>
</dbReference>
<keyword evidence="9 13" id="KW-0378">Hydrolase</keyword>
<feature type="compositionally biased region" description="Pro residues" evidence="14">
    <location>
        <begin position="73"/>
        <end position="94"/>
    </location>
</feature>
<dbReference type="GO" id="GO:0004630">
    <property type="term" value="F:phospholipase D activity"/>
    <property type="evidence" value="ECO:0007669"/>
    <property type="project" value="UniProtKB-EC"/>
</dbReference>
<dbReference type="GO" id="GO:0016891">
    <property type="term" value="F:RNA endonuclease activity producing 5'-phosphomonoesters, hydrolytic mechanism"/>
    <property type="evidence" value="ECO:0007669"/>
    <property type="project" value="TreeGrafter"/>
</dbReference>
<dbReference type="PANTHER" id="PTHR43856:SF1">
    <property type="entry name" value="MITOCHONDRIAL CARDIOLIPIN HYDROLASE"/>
    <property type="match status" value="1"/>
</dbReference>
<feature type="compositionally biased region" description="Low complexity" evidence="14">
    <location>
        <begin position="420"/>
        <end position="429"/>
    </location>
</feature>
<dbReference type="EC" id="3.4.21.-" evidence="13"/>
<keyword evidence="7 13" id="KW-0645">Protease</keyword>
<dbReference type="InterPro" id="IPR025202">
    <property type="entry name" value="PLD-like_dom"/>
</dbReference>
<feature type="domain" description="PLD phosphodiesterase" evidence="15">
    <location>
        <begin position="859"/>
        <end position="881"/>
    </location>
</feature>
<dbReference type="Proteomes" id="UP000046373">
    <property type="component" value="Unassembled WGS sequence"/>
</dbReference>
<dbReference type="GO" id="GO:0016042">
    <property type="term" value="P:lipid catabolic process"/>
    <property type="evidence" value="ECO:0007669"/>
    <property type="project" value="UniProtKB-KW"/>
</dbReference>
<evidence type="ECO:0000259" key="15">
    <source>
        <dbReference type="PROSITE" id="PS50035"/>
    </source>
</evidence>
<comment type="function">
    <text evidence="2">Could be a virulence factor.</text>
</comment>
<organism evidence="16 17">
    <name type="scientific">Mesorhizobium plurifarium</name>
    <dbReference type="NCBI Taxonomy" id="69974"/>
    <lineage>
        <taxon>Bacteria</taxon>
        <taxon>Pseudomonadati</taxon>
        <taxon>Pseudomonadota</taxon>
        <taxon>Alphaproteobacteria</taxon>
        <taxon>Hyphomicrobiales</taxon>
        <taxon>Phyllobacteriaceae</taxon>
        <taxon>Mesorhizobium</taxon>
    </lineage>
</organism>
<name>A0A090F934_MESPL</name>
<dbReference type="Gene3D" id="2.40.10.10">
    <property type="entry name" value="Trypsin-like serine proteases"/>
    <property type="match status" value="2"/>
</dbReference>
<accession>A0A090F934</accession>
<keyword evidence="6" id="KW-0964">Secreted</keyword>
<evidence type="ECO:0000313" key="17">
    <source>
        <dbReference type="Proteomes" id="UP000046373"/>
    </source>
</evidence>
<reference evidence="16 17" key="1">
    <citation type="submission" date="2014-08" db="EMBL/GenBank/DDBJ databases">
        <authorList>
            <person name="Moulin Lionel"/>
        </authorList>
    </citation>
    <scope>NUCLEOTIDE SEQUENCE [LARGE SCALE GENOMIC DNA]</scope>
</reference>
<dbReference type="CDD" id="cd00138">
    <property type="entry name" value="PLDc_SF"/>
    <property type="match status" value="1"/>
</dbReference>
<evidence type="ECO:0000313" key="16">
    <source>
        <dbReference type="EMBL" id="CDX38201.1"/>
    </source>
</evidence>
<dbReference type="GO" id="GO:0006793">
    <property type="term" value="P:phosphorus metabolic process"/>
    <property type="evidence" value="ECO:0007669"/>
    <property type="project" value="UniProtKB-ARBA"/>
</dbReference>
<evidence type="ECO:0000256" key="9">
    <source>
        <dbReference type="ARBA" id="ARBA00022801"/>
    </source>
</evidence>
<keyword evidence="11" id="KW-0442">Lipid degradation</keyword>
<feature type="compositionally biased region" description="Pro residues" evidence="14">
    <location>
        <begin position="430"/>
        <end position="440"/>
    </location>
</feature>
<dbReference type="AlphaFoldDB" id="A0A090F934"/>
<proteinExistence type="inferred from homology"/>
<sequence>MTVADSQRLRSVARQIADASAPEVLANISQVQNEFEHPQWVADATKAMNARYGNFSATTPRLVDEGVALAGGPPGPGSAPPPAAAAPAQPPPPVTNDETIVFAVGTPVFLVQNNAIDIGSARAEATAWRQILTAKAPLLNRSMASIGRVDVSNFDNPFVGTAWVIDDGLVITNRHVANLFAQTSGAGFTFKLGFDARTPIGADIDFLQEYGSAATDPVTVERIVWVAPDGLPDIAFLKLAQMSSAVGRVKLQLASEPPPAKLPVAVVGYPASDIRFSDQQLANKIFGGIYDKKRVAVGNLLGVGDDNITHSCSTLGGNSGSPVIDIGTGQVVALHYRGIEFIENDAVPIDQLKRCLARARGLLENTGGIVMADNSGGGSNQNPGRGGVTFTVPLKITVEIDDGALPTLAAAVPMHGSAQTPGPGLGPATSAPPPGSPPPTREMTLAAVRTARALLANREDVVAVKPGYRFENGEITDERAVVIAVRRKVDLGALESRGVVPLPSYVDGVRTDVTVASTADLMGLSYGDEAPPAWHTSYKKRPDLPLTRRKTTTTFTVHTGPDASWPVLGPFLASTTKSLVVAMYDFGAVNVLKGVLDAVKNKAETMSLVLQMGGKVHAGDFTDYEAVDKIREEKGDKFNFAPASVGKAGIFDSAYHIKVAVRDRAAMWLSSGNWQSSNQPDVAPLANPADASALRLYNREWHVVLEDKDLSQLFEAHILRDLEEAKAAPETVAGEPLVWVPADLTVDEAAAKPRYFQPLTDTREIDVQPVLTPDNYIDMVLPFIQSAKSTIYFQNQSFNTKTVGDDYRKLLDALLAQQKAGRDVRIIFRSFGPDDRDTISSAKDYGFDTNKIRKQNNCHTKGIIIDGEAVLVGSHNWTTAGTGFNRDASMIFYDRDIAKFYQEVFLYDWDRIGPAKIDESLPMPIVVTAANETTPHPGYVAVPLSEILGR</sequence>
<evidence type="ECO:0000256" key="8">
    <source>
        <dbReference type="ARBA" id="ARBA00022729"/>
    </source>
</evidence>
<dbReference type="InterPro" id="IPR008256">
    <property type="entry name" value="Peptidase_S1B"/>
</dbReference>
<dbReference type="GO" id="GO:0005576">
    <property type="term" value="C:extracellular region"/>
    <property type="evidence" value="ECO:0007669"/>
    <property type="project" value="UniProtKB-SubCell"/>
</dbReference>
<keyword evidence="12" id="KW-0443">Lipid metabolism</keyword>
<dbReference type="InterPro" id="IPR009003">
    <property type="entry name" value="Peptidase_S1_PA"/>
</dbReference>
<feature type="region of interest" description="Disordered" evidence="14">
    <location>
        <begin position="66"/>
        <end position="94"/>
    </location>
</feature>